<dbReference type="Pfam" id="PF13440">
    <property type="entry name" value="Polysacc_synt_3"/>
    <property type="match status" value="1"/>
</dbReference>
<feature type="transmembrane region" description="Helical" evidence="6">
    <location>
        <begin position="56"/>
        <end position="76"/>
    </location>
</feature>
<feature type="transmembrane region" description="Helical" evidence="6">
    <location>
        <begin position="305"/>
        <end position="323"/>
    </location>
</feature>
<feature type="transmembrane region" description="Helical" evidence="6">
    <location>
        <begin position="88"/>
        <end position="113"/>
    </location>
</feature>
<evidence type="ECO:0000256" key="2">
    <source>
        <dbReference type="ARBA" id="ARBA00022475"/>
    </source>
</evidence>
<dbReference type="EMBL" id="VBUI01000041">
    <property type="protein sequence ID" value="TLF45506.1"/>
    <property type="molecule type" value="Genomic_DNA"/>
</dbReference>
<feature type="transmembrane region" description="Helical" evidence="6">
    <location>
        <begin position="404"/>
        <end position="424"/>
    </location>
</feature>
<evidence type="ECO:0000313" key="7">
    <source>
        <dbReference type="EMBL" id="TLF45506.1"/>
    </source>
</evidence>
<comment type="caution">
    <text evidence="7">The sequence shown here is derived from an EMBL/GenBank/DDBJ whole genome shotgun (WGS) entry which is preliminary data.</text>
</comment>
<dbReference type="GO" id="GO:0005886">
    <property type="term" value="C:plasma membrane"/>
    <property type="evidence" value="ECO:0007669"/>
    <property type="project" value="UniProtKB-SubCell"/>
</dbReference>
<dbReference type="PANTHER" id="PTHR30250">
    <property type="entry name" value="PST FAMILY PREDICTED COLANIC ACID TRANSPORTER"/>
    <property type="match status" value="1"/>
</dbReference>
<organism evidence="7 8">
    <name type="scientific">Halomonas urmiana</name>
    <dbReference type="NCBI Taxonomy" id="490901"/>
    <lineage>
        <taxon>Bacteria</taxon>
        <taxon>Pseudomonadati</taxon>
        <taxon>Pseudomonadota</taxon>
        <taxon>Gammaproteobacteria</taxon>
        <taxon>Oceanospirillales</taxon>
        <taxon>Halomonadaceae</taxon>
        <taxon>Halomonas</taxon>
    </lineage>
</organism>
<evidence type="ECO:0000256" key="5">
    <source>
        <dbReference type="ARBA" id="ARBA00023136"/>
    </source>
</evidence>
<feature type="transmembrane region" description="Helical" evidence="6">
    <location>
        <begin position="128"/>
        <end position="145"/>
    </location>
</feature>
<dbReference type="Proteomes" id="UP000306973">
    <property type="component" value="Unassembled WGS sequence"/>
</dbReference>
<accession>A0A5R8M7K3</accession>
<keyword evidence="3 6" id="KW-0812">Transmembrane</keyword>
<dbReference type="AlphaFoldDB" id="A0A5R8M7K3"/>
<feature type="transmembrane region" description="Helical" evidence="6">
    <location>
        <begin position="20"/>
        <end position="44"/>
    </location>
</feature>
<evidence type="ECO:0000256" key="1">
    <source>
        <dbReference type="ARBA" id="ARBA00004651"/>
    </source>
</evidence>
<evidence type="ECO:0000256" key="4">
    <source>
        <dbReference type="ARBA" id="ARBA00022989"/>
    </source>
</evidence>
<proteinExistence type="predicted"/>
<comment type="subcellular location">
    <subcellularLocation>
        <location evidence="1">Cell membrane</location>
        <topology evidence="1">Multi-pass membrane protein</topology>
    </subcellularLocation>
</comment>
<name>A0A5R8M7K3_9GAMM</name>
<feature type="transmembrane region" description="Helical" evidence="6">
    <location>
        <begin position="431"/>
        <end position="453"/>
    </location>
</feature>
<dbReference type="InterPro" id="IPR050833">
    <property type="entry name" value="Poly_Biosynth_Transport"/>
</dbReference>
<evidence type="ECO:0000256" key="3">
    <source>
        <dbReference type="ARBA" id="ARBA00022692"/>
    </source>
</evidence>
<dbReference type="RefSeq" id="WP_138182861.1">
    <property type="nucleotide sequence ID" value="NZ_VBUI01000041.1"/>
</dbReference>
<keyword evidence="5 6" id="KW-0472">Membrane</keyword>
<feature type="transmembrane region" description="Helical" evidence="6">
    <location>
        <begin position="459"/>
        <end position="477"/>
    </location>
</feature>
<dbReference type="OrthoDB" id="3831435at2"/>
<keyword evidence="8" id="KW-1185">Reference proteome</keyword>
<feature type="transmembrane region" description="Helical" evidence="6">
    <location>
        <begin position="371"/>
        <end position="392"/>
    </location>
</feature>
<keyword evidence="2" id="KW-1003">Cell membrane</keyword>
<sequence length="486" mass="52983">MNLTQLRGRAKQLITKNGFVHSVSVLASGTAVGQVVTIAASPILTRLYTPEDFGLLAVYTSILGILGVIASLRYQLAIPLPESNEDALNVAVLSFFVLTVLAAVFFIVVWAIGSDAVNLLNMPDVEPYLWFMPLGFVLIGCYEILRFWHLRAKSFDLIAKATMVQSASVASVQIAGAALGPLALLGGRIMGQAIVDMILLRRVRGSRVRTKQEVTLKKMLFAAKKYRQFPIFSSWAGLMNASGTQVPPLLFAALYGPAAAGGYMLAQRIINMPLSVIGTAVSDVFFAGSIDAYREKRLGANITKLCSALAGFIFPGAILLFFIGPELFQIIFGENWRVAGEIIRWLSPMLAIQFLVNPVSRVFVTVERQSLALLFQCCLFGLRVGSLFLSYWLDFSLMDAVKTFSVASVIGYLMYLMAVCNIVGLSFEEMFYSLGVFVFSSVVLVIAGGVVIIMSDGLFSLLLFFGLWVVAIAFNFIKASNKDLLA</sequence>
<evidence type="ECO:0000256" key="6">
    <source>
        <dbReference type="SAM" id="Phobius"/>
    </source>
</evidence>
<keyword evidence="4 6" id="KW-1133">Transmembrane helix</keyword>
<feature type="transmembrane region" description="Helical" evidence="6">
    <location>
        <begin position="343"/>
        <end position="364"/>
    </location>
</feature>
<protein>
    <submittedName>
        <fullName evidence="7">Lipopolysaccharide biosynthesis protein</fullName>
    </submittedName>
</protein>
<reference evidence="7 8" key="1">
    <citation type="journal article" date="2007" name="Int. J. Syst. Evol. Microbiol.">
        <title>Halomonas saccharevitans sp. nov., Halomonas arcis sp. nov. and Halomonas subterranea sp. nov., halophilic bacteria isolated from hypersaline environments of China.</title>
        <authorList>
            <person name="Xu X.W."/>
            <person name="Wu Y.H."/>
            <person name="Zhou Z."/>
            <person name="Wang C.S."/>
            <person name="Zhou Y.G."/>
            <person name="Zhang H.B."/>
            <person name="Wang Y."/>
            <person name="Wu M."/>
        </authorList>
    </citation>
    <scope>NUCLEOTIDE SEQUENCE [LARGE SCALE GENOMIC DNA]</scope>
    <source>
        <strain evidence="7 8">TBZ3</strain>
    </source>
</reference>
<dbReference type="PANTHER" id="PTHR30250:SF28">
    <property type="entry name" value="POLYSACCHARIDE BIOSYNTHESIS PROTEIN"/>
    <property type="match status" value="1"/>
</dbReference>
<evidence type="ECO:0000313" key="8">
    <source>
        <dbReference type="Proteomes" id="UP000306973"/>
    </source>
</evidence>
<feature type="transmembrane region" description="Helical" evidence="6">
    <location>
        <begin position="272"/>
        <end position="293"/>
    </location>
</feature>
<gene>
    <name evidence="7" type="ORF">FEI13_17885</name>
</gene>